<organism evidence="2 3">
    <name type="scientific">Nonomuraea spiralis</name>
    <dbReference type="NCBI Taxonomy" id="46182"/>
    <lineage>
        <taxon>Bacteria</taxon>
        <taxon>Bacillati</taxon>
        <taxon>Actinomycetota</taxon>
        <taxon>Actinomycetes</taxon>
        <taxon>Streptosporangiales</taxon>
        <taxon>Streptosporangiaceae</taxon>
        <taxon>Nonomuraea</taxon>
    </lineage>
</organism>
<evidence type="ECO:0000256" key="1">
    <source>
        <dbReference type="SAM" id="SignalP"/>
    </source>
</evidence>
<name>A0ABV5IK55_9ACTN</name>
<dbReference type="EMBL" id="JBHMEI010000016">
    <property type="protein sequence ID" value="MFB9204305.1"/>
    <property type="molecule type" value="Genomic_DNA"/>
</dbReference>
<reference evidence="2 3" key="1">
    <citation type="submission" date="2024-09" db="EMBL/GenBank/DDBJ databases">
        <authorList>
            <person name="Sun Q."/>
            <person name="Mori K."/>
        </authorList>
    </citation>
    <scope>NUCLEOTIDE SEQUENCE [LARGE SCALE GENOMIC DNA]</scope>
    <source>
        <strain evidence="2 3">CCM 3426</strain>
    </source>
</reference>
<accession>A0ABV5IK55</accession>
<proteinExistence type="predicted"/>
<feature type="chain" id="PRO_5046830061" evidence="1">
    <location>
        <begin position="22"/>
        <end position="116"/>
    </location>
</feature>
<protein>
    <submittedName>
        <fullName evidence="2">Uncharacterized protein</fullName>
    </submittedName>
</protein>
<keyword evidence="1" id="KW-0732">Signal</keyword>
<dbReference type="Proteomes" id="UP001589647">
    <property type="component" value="Unassembled WGS sequence"/>
</dbReference>
<comment type="caution">
    <text evidence="2">The sequence shown here is derived from an EMBL/GenBank/DDBJ whole genome shotgun (WGS) entry which is preliminary data.</text>
</comment>
<keyword evidence="3" id="KW-1185">Reference proteome</keyword>
<sequence length="116" mass="12841">MMKIAAVAAIVALTTIGPAAASGDGIEQQEVSKQQYRTLTAQCRYADTQSLRAKCRQAVRENYRIGKRNRSLDCRTYSGVTVCGELLLSKTERACIEESTRQGLAYRRAEVECYVA</sequence>
<gene>
    <name evidence="2" type="ORF">ACFFV7_24135</name>
</gene>
<feature type="signal peptide" evidence="1">
    <location>
        <begin position="1"/>
        <end position="21"/>
    </location>
</feature>
<dbReference type="RefSeq" id="WP_229824237.1">
    <property type="nucleotide sequence ID" value="NZ_BMRC01000008.1"/>
</dbReference>
<evidence type="ECO:0000313" key="2">
    <source>
        <dbReference type="EMBL" id="MFB9204305.1"/>
    </source>
</evidence>
<evidence type="ECO:0000313" key="3">
    <source>
        <dbReference type="Proteomes" id="UP001589647"/>
    </source>
</evidence>